<evidence type="ECO:0000313" key="5">
    <source>
        <dbReference type="Proteomes" id="UP000799444"/>
    </source>
</evidence>
<feature type="compositionally biased region" description="Acidic residues" evidence="3">
    <location>
        <begin position="146"/>
        <end position="166"/>
    </location>
</feature>
<sequence length="197" mass="22019">MSTQSQPPARPVLSEKAQAKFDLGIWHSLFNWQALTVAVQAQWGGPDSEDKRDWLAGAISEVFENQPETDREDVEVVLLQALEDEFGARLEDDTEVEVAENIMQIRTEVLQGDFSTVDALQARWEERKGKPIPTGNVKVTERNQDAEWDSVDEESDEDEDDGDVDMADAPALVPAKPKPAPEVDEEGFTKVLGKKRK</sequence>
<name>A0A9P4UWM1_9PLEO</name>
<keyword evidence="2" id="KW-0698">rRNA processing</keyword>
<dbReference type="InterPro" id="IPR019398">
    <property type="entry name" value="Pre-rRNA_process_TSR2"/>
</dbReference>
<keyword evidence="5" id="KW-1185">Reference proteome</keyword>
<dbReference type="PANTHER" id="PTHR21250">
    <property type="entry name" value="PRE-RRNA-PROCESSING PROTEIN TSR2 HOMOLOG"/>
    <property type="match status" value="1"/>
</dbReference>
<comment type="similarity">
    <text evidence="1">Belongs to the TSR2 family.</text>
</comment>
<feature type="region of interest" description="Disordered" evidence="3">
    <location>
        <begin position="127"/>
        <end position="197"/>
    </location>
</feature>
<dbReference type="Pfam" id="PF10273">
    <property type="entry name" value="WGG"/>
    <property type="match status" value="1"/>
</dbReference>
<dbReference type="OrthoDB" id="263560at2759"/>
<evidence type="ECO:0000313" key="4">
    <source>
        <dbReference type="EMBL" id="KAF2729449.1"/>
    </source>
</evidence>
<evidence type="ECO:0000256" key="3">
    <source>
        <dbReference type="SAM" id="MobiDB-lite"/>
    </source>
</evidence>
<evidence type="ECO:0000256" key="1">
    <source>
        <dbReference type="ARBA" id="ARBA00006524"/>
    </source>
</evidence>
<dbReference type="Proteomes" id="UP000799444">
    <property type="component" value="Unassembled WGS sequence"/>
</dbReference>
<protein>
    <recommendedName>
        <fullName evidence="6">Pre-rRNA-processing protein TSR2 homolog</fullName>
    </recommendedName>
</protein>
<comment type="caution">
    <text evidence="4">The sequence shown here is derived from an EMBL/GenBank/DDBJ whole genome shotgun (WGS) entry which is preliminary data.</text>
</comment>
<accession>A0A9P4UWM1</accession>
<reference evidence="4" key="1">
    <citation type="journal article" date="2020" name="Stud. Mycol.">
        <title>101 Dothideomycetes genomes: a test case for predicting lifestyles and emergence of pathogens.</title>
        <authorList>
            <person name="Haridas S."/>
            <person name="Albert R."/>
            <person name="Binder M."/>
            <person name="Bloem J."/>
            <person name="Labutti K."/>
            <person name="Salamov A."/>
            <person name="Andreopoulos B."/>
            <person name="Baker S."/>
            <person name="Barry K."/>
            <person name="Bills G."/>
            <person name="Bluhm B."/>
            <person name="Cannon C."/>
            <person name="Castanera R."/>
            <person name="Culley D."/>
            <person name="Daum C."/>
            <person name="Ezra D."/>
            <person name="Gonzalez J."/>
            <person name="Henrissat B."/>
            <person name="Kuo A."/>
            <person name="Liang C."/>
            <person name="Lipzen A."/>
            <person name="Lutzoni F."/>
            <person name="Magnuson J."/>
            <person name="Mondo S."/>
            <person name="Nolan M."/>
            <person name="Ohm R."/>
            <person name="Pangilinan J."/>
            <person name="Park H.-J."/>
            <person name="Ramirez L."/>
            <person name="Alfaro M."/>
            <person name="Sun H."/>
            <person name="Tritt A."/>
            <person name="Yoshinaga Y."/>
            <person name="Zwiers L.-H."/>
            <person name="Turgeon B."/>
            <person name="Goodwin S."/>
            <person name="Spatafora J."/>
            <person name="Crous P."/>
            <person name="Grigoriev I."/>
        </authorList>
    </citation>
    <scope>NUCLEOTIDE SEQUENCE</scope>
    <source>
        <strain evidence="4">CBS 125425</strain>
    </source>
</reference>
<dbReference type="EMBL" id="ML996245">
    <property type="protein sequence ID" value="KAF2729449.1"/>
    <property type="molecule type" value="Genomic_DNA"/>
</dbReference>
<dbReference type="GO" id="GO:0006364">
    <property type="term" value="P:rRNA processing"/>
    <property type="evidence" value="ECO:0007669"/>
    <property type="project" value="UniProtKB-KW"/>
</dbReference>
<proteinExistence type="inferred from homology"/>
<organism evidence="4 5">
    <name type="scientific">Polyplosphaeria fusca</name>
    <dbReference type="NCBI Taxonomy" id="682080"/>
    <lineage>
        <taxon>Eukaryota</taxon>
        <taxon>Fungi</taxon>
        <taxon>Dikarya</taxon>
        <taxon>Ascomycota</taxon>
        <taxon>Pezizomycotina</taxon>
        <taxon>Dothideomycetes</taxon>
        <taxon>Pleosporomycetidae</taxon>
        <taxon>Pleosporales</taxon>
        <taxon>Tetraplosphaeriaceae</taxon>
        <taxon>Polyplosphaeria</taxon>
    </lineage>
</organism>
<gene>
    <name evidence="4" type="ORF">EJ04DRAFT_568663</name>
</gene>
<evidence type="ECO:0008006" key="6">
    <source>
        <dbReference type="Google" id="ProtNLM"/>
    </source>
</evidence>
<dbReference type="AlphaFoldDB" id="A0A9P4UWM1"/>
<evidence type="ECO:0000256" key="2">
    <source>
        <dbReference type="ARBA" id="ARBA00022552"/>
    </source>
</evidence>